<proteinExistence type="predicted"/>
<dbReference type="Proteomes" id="UP000295649">
    <property type="component" value="Unassembled WGS sequence"/>
</dbReference>
<dbReference type="EMBL" id="SMCN01000066">
    <property type="protein sequence ID" value="TCV70808.1"/>
    <property type="molecule type" value="Genomic_DNA"/>
</dbReference>
<accession>A0ABY2CFE1</accession>
<organism evidence="2 3">
    <name type="scientific">Methylomonas methanica</name>
    <dbReference type="NCBI Taxonomy" id="421"/>
    <lineage>
        <taxon>Bacteria</taxon>
        <taxon>Pseudomonadati</taxon>
        <taxon>Pseudomonadota</taxon>
        <taxon>Gammaproteobacteria</taxon>
        <taxon>Methylococcales</taxon>
        <taxon>Methylococcaceae</taxon>
        <taxon>Methylomonas</taxon>
    </lineage>
</organism>
<name>A0ABY2CFE1_METMH</name>
<comment type="caution">
    <text evidence="2">The sequence shown here is derived from an EMBL/GenBank/DDBJ whole genome shotgun (WGS) entry which is preliminary data.</text>
</comment>
<feature type="signal peptide" evidence="1">
    <location>
        <begin position="1"/>
        <end position="22"/>
    </location>
</feature>
<keyword evidence="3" id="KW-1185">Reference proteome</keyword>
<sequence length="225" mass="23287">MSAITKKLSFLFILIFSMSAHAAPVVFTDSAAFNTAIGGYTKSTMNFDSNAAGSLIAEGGTLGGITFNYPTLASFGVTMQIVTGSPTTSSPNFLGTDDGGLFQAGDGFSLSFAASHAIGMFFISADPIFDDDIGLTVNSTTASLMVSDAIALDAVNNAYFLGIVDDTNTFNSVEVSSLSCGGCFLYNVDDIITATTSSNSVPTPSVIWLLVAGLIPMLRNIKAKS</sequence>
<gene>
    <name evidence="2" type="ORF">EDE11_1662</name>
</gene>
<evidence type="ECO:0008006" key="4">
    <source>
        <dbReference type="Google" id="ProtNLM"/>
    </source>
</evidence>
<dbReference type="RefSeq" id="WP_132325484.1">
    <property type="nucleotide sequence ID" value="NZ_LUUF01000036.1"/>
</dbReference>
<evidence type="ECO:0000256" key="1">
    <source>
        <dbReference type="SAM" id="SignalP"/>
    </source>
</evidence>
<feature type="chain" id="PRO_5046171050" description="Secreted protein with PEP-CTERM sorting signal" evidence="1">
    <location>
        <begin position="23"/>
        <end position="225"/>
    </location>
</feature>
<protein>
    <recommendedName>
        <fullName evidence="4">Secreted protein with PEP-CTERM sorting signal</fullName>
    </recommendedName>
</protein>
<reference evidence="2 3" key="1">
    <citation type="submission" date="2019-03" db="EMBL/GenBank/DDBJ databases">
        <title>Systems level insights into methane cycling in arid and semi-arid ecosystems.</title>
        <authorList>
            <person name="Kalyuzhnaya M."/>
        </authorList>
    </citation>
    <scope>NUCLEOTIDE SEQUENCE [LARGE SCALE GENOMIC DNA]</scope>
    <source>
        <strain evidence="2 3">S-1</strain>
    </source>
</reference>
<evidence type="ECO:0000313" key="3">
    <source>
        <dbReference type="Proteomes" id="UP000295649"/>
    </source>
</evidence>
<keyword evidence="1" id="KW-0732">Signal</keyword>
<evidence type="ECO:0000313" key="2">
    <source>
        <dbReference type="EMBL" id="TCV70808.1"/>
    </source>
</evidence>